<sequence length="288" mass="30958">MVLEATMIVIDNSEFMRNGDYTPSRYEAQSDAVNVIFSAKIGSNPESAVGLMTMAGRAPEVLVSLTTDFGKVLASMVQTKIHGKAHATTAIQVAALALKHRQNKAQRQRVIVFVGSPVQDDEKELIKLAKKMKKNNIAVDFINFGEDAENVDKLEKFISNVKSGDNSHLLNIPAGPQLLSDVIVASPILADENGMPQVSGANAGGAGAGVDSFEFGVDPNLDPELALALRMSLEEERARQDREKKEREAAEKANAAEPIPEEPAEGSTDPAKSDTDKPEGKSDKMDTD</sequence>
<accession>A0ACC3T0K1</accession>
<evidence type="ECO:0000313" key="1">
    <source>
        <dbReference type="EMBL" id="KAK9237195.1"/>
    </source>
</evidence>
<gene>
    <name evidence="1" type="ORF">V1525DRAFT_432964</name>
</gene>
<name>A0ACC3T0K1_LIPKO</name>
<dbReference type="Proteomes" id="UP001433508">
    <property type="component" value="Unassembled WGS sequence"/>
</dbReference>
<proteinExistence type="predicted"/>
<evidence type="ECO:0000313" key="2">
    <source>
        <dbReference type="Proteomes" id="UP001433508"/>
    </source>
</evidence>
<reference evidence="2" key="1">
    <citation type="journal article" date="2024" name="Front. Bioeng. Biotechnol.">
        <title>Genome-scale model development and genomic sequencing of the oleaginous clade Lipomyces.</title>
        <authorList>
            <person name="Czajka J.J."/>
            <person name="Han Y."/>
            <person name="Kim J."/>
            <person name="Mondo S.J."/>
            <person name="Hofstad B.A."/>
            <person name="Robles A."/>
            <person name="Haridas S."/>
            <person name="Riley R."/>
            <person name="LaButti K."/>
            <person name="Pangilinan J."/>
            <person name="Andreopoulos W."/>
            <person name="Lipzen A."/>
            <person name="Yan J."/>
            <person name="Wang M."/>
            <person name="Ng V."/>
            <person name="Grigoriev I.V."/>
            <person name="Spatafora J.W."/>
            <person name="Magnuson J.K."/>
            <person name="Baker S.E."/>
            <person name="Pomraning K.R."/>
        </authorList>
    </citation>
    <scope>NUCLEOTIDE SEQUENCE [LARGE SCALE GENOMIC DNA]</scope>
    <source>
        <strain evidence="2">CBS 7786</strain>
    </source>
</reference>
<keyword evidence="2" id="KW-1185">Reference proteome</keyword>
<protein>
    <submittedName>
        <fullName evidence="1">Uncharacterized protein</fullName>
    </submittedName>
</protein>
<organism evidence="1 2">
    <name type="scientific">Lipomyces kononenkoae</name>
    <name type="common">Yeast</name>
    <dbReference type="NCBI Taxonomy" id="34357"/>
    <lineage>
        <taxon>Eukaryota</taxon>
        <taxon>Fungi</taxon>
        <taxon>Dikarya</taxon>
        <taxon>Ascomycota</taxon>
        <taxon>Saccharomycotina</taxon>
        <taxon>Lipomycetes</taxon>
        <taxon>Lipomycetales</taxon>
        <taxon>Lipomycetaceae</taxon>
        <taxon>Lipomyces</taxon>
    </lineage>
</organism>
<dbReference type="EMBL" id="MU971372">
    <property type="protein sequence ID" value="KAK9237195.1"/>
    <property type="molecule type" value="Genomic_DNA"/>
</dbReference>
<comment type="caution">
    <text evidence="1">The sequence shown here is derived from an EMBL/GenBank/DDBJ whole genome shotgun (WGS) entry which is preliminary data.</text>
</comment>